<comment type="similarity">
    <text evidence="1">Belongs to the ABC transporter superfamily.</text>
</comment>
<feature type="domain" description="ABC transporter" evidence="5">
    <location>
        <begin position="5"/>
        <end position="234"/>
    </location>
</feature>
<evidence type="ECO:0000259" key="5">
    <source>
        <dbReference type="PROSITE" id="PS50893"/>
    </source>
</evidence>
<gene>
    <name evidence="6" type="primary">modC</name>
    <name evidence="6" type="ORF">C0081_20995</name>
</gene>
<evidence type="ECO:0000256" key="2">
    <source>
        <dbReference type="ARBA" id="ARBA00022448"/>
    </source>
</evidence>
<dbReference type="PROSITE" id="PS00211">
    <property type="entry name" value="ABC_TRANSPORTER_1"/>
    <property type="match status" value="1"/>
</dbReference>
<keyword evidence="4 6" id="KW-0067">ATP-binding</keyword>
<dbReference type="Gene3D" id="3.40.50.300">
    <property type="entry name" value="P-loop containing nucleotide triphosphate hydrolases"/>
    <property type="match status" value="1"/>
</dbReference>
<dbReference type="OrthoDB" id="9802264at2"/>
<dbReference type="Pfam" id="PF00005">
    <property type="entry name" value="ABC_tran"/>
    <property type="match status" value="1"/>
</dbReference>
<dbReference type="SUPFAM" id="SSF52540">
    <property type="entry name" value="P-loop containing nucleoside triphosphate hydrolases"/>
    <property type="match status" value="1"/>
</dbReference>
<protein>
    <submittedName>
        <fullName evidence="6">Molybdenum ABC transporter ATP-binding protein</fullName>
    </submittedName>
</protein>
<dbReference type="SMART" id="SM00382">
    <property type="entry name" value="AAA"/>
    <property type="match status" value="1"/>
</dbReference>
<dbReference type="GO" id="GO:0016020">
    <property type="term" value="C:membrane"/>
    <property type="evidence" value="ECO:0007669"/>
    <property type="project" value="InterPro"/>
</dbReference>
<dbReference type="Gene3D" id="2.40.50.100">
    <property type="match status" value="1"/>
</dbReference>
<accession>A0A2N5XLC0</accession>
<dbReference type="GO" id="GO:0005524">
    <property type="term" value="F:ATP binding"/>
    <property type="evidence" value="ECO:0007669"/>
    <property type="project" value="UniProtKB-KW"/>
</dbReference>
<dbReference type="PANTHER" id="PTHR43514:SF4">
    <property type="entry name" value="ABC TRANSPORTER I FAMILY MEMBER 10"/>
    <property type="match status" value="1"/>
</dbReference>
<dbReference type="GO" id="GO:0015098">
    <property type="term" value="F:molybdate ion transmembrane transporter activity"/>
    <property type="evidence" value="ECO:0007669"/>
    <property type="project" value="InterPro"/>
</dbReference>
<name>A0A2N5XLC0_9HYPH</name>
<dbReference type="GO" id="GO:0016887">
    <property type="term" value="F:ATP hydrolysis activity"/>
    <property type="evidence" value="ECO:0007669"/>
    <property type="project" value="InterPro"/>
</dbReference>
<organism evidence="6 7">
    <name type="scientific">Cohaesibacter celericrescens</name>
    <dbReference type="NCBI Taxonomy" id="2067669"/>
    <lineage>
        <taxon>Bacteria</taxon>
        <taxon>Pseudomonadati</taxon>
        <taxon>Pseudomonadota</taxon>
        <taxon>Alphaproteobacteria</taxon>
        <taxon>Hyphomicrobiales</taxon>
        <taxon>Cohaesibacteraceae</taxon>
    </lineage>
</organism>
<dbReference type="InterPro" id="IPR003439">
    <property type="entry name" value="ABC_transporter-like_ATP-bd"/>
</dbReference>
<dbReference type="EMBL" id="PKUQ01000054">
    <property type="protein sequence ID" value="PLW75292.1"/>
    <property type="molecule type" value="Genomic_DNA"/>
</dbReference>
<dbReference type="InterPro" id="IPR017871">
    <property type="entry name" value="ABC_transporter-like_CS"/>
</dbReference>
<dbReference type="AlphaFoldDB" id="A0A2N5XLC0"/>
<dbReference type="Proteomes" id="UP000234881">
    <property type="component" value="Unassembled WGS sequence"/>
</dbReference>
<dbReference type="InterPro" id="IPR011868">
    <property type="entry name" value="ModC_ABC_ATP-bd"/>
</dbReference>
<proteinExistence type="inferred from homology"/>
<dbReference type="GO" id="GO:0140359">
    <property type="term" value="F:ABC-type transporter activity"/>
    <property type="evidence" value="ECO:0007669"/>
    <property type="project" value="InterPro"/>
</dbReference>
<dbReference type="InterPro" id="IPR003593">
    <property type="entry name" value="AAA+_ATPase"/>
</dbReference>
<dbReference type="PROSITE" id="PS50893">
    <property type="entry name" value="ABC_TRANSPORTER_2"/>
    <property type="match status" value="1"/>
</dbReference>
<dbReference type="RefSeq" id="WP_101535697.1">
    <property type="nucleotide sequence ID" value="NZ_PKUQ01000054.1"/>
</dbReference>
<keyword evidence="3" id="KW-0547">Nucleotide-binding</keyword>
<reference evidence="6 7" key="1">
    <citation type="submission" date="2018-01" db="EMBL/GenBank/DDBJ databases">
        <title>The draft genome sequence of Cohaesibacter sp. H1304.</title>
        <authorList>
            <person name="Wang N.-N."/>
            <person name="Du Z.-J."/>
        </authorList>
    </citation>
    <scope>NUCLEOTIDE SEQUENCE [LARGE SCALE GENOMIC DNA]</scope>
    <source>
        <strain evidence="6 7">H1304</strain>
    </source>
</reference>
<dbReference type="NCBIfam" id="TIGR02142">
    <property type="entry name" value="modC_ABC"/>
    <property type="match status" value="1"/>
</dbReference>
<dbReference type="PANTHER" id="PTHR43514">
    <property type="entry name" value="ABC TRANSPORTER I FAMILY MEMBER 10"/>
    <property type="match status" value="1"/>
</dbReference>
<keyword evidence="2" id="KW-0813">Transport</keyword>
<dbReference type="InterPro" id="IPR027417">
    <property type="entry name" value="P-loop_NTPase"/>
</dbReference>
<evidence type="ECO:0000256" key="3">
    <source>
        <dbReference type="ARBA" id="ARBA00022741"/>
    </source>
</evidence>
<dbReference type="InterPro" id="IPR050334">
    <property type="entry name" value="Molybdenum_import_ModC"/>
</dbReference>
<keyword evidence="7" id="KW-1185">Reference proteome</keyword>
<evidence type="ECO:0000313" key="7">
    <source>
        <dbReference type="Proteomes" id="UP000234881"/>
    </source>
</evidence>
<evidence type="ECO:0000256" key="4">
    <source>
        <dbReference type="ARBA" id="ARBA00022840"/>
    </source>
</evidence>
<dbReference type="SUPFAM" id="SSF50331">
    <property type="entry name" value="MOP-like"/>
    <property type="match status" value="1"/>
</dbReference>
<dbReference type="InterPro" id="IPR008995">
    <property type="entry name" value="Mo/tungstate-bd_C_term_dom"/>
</dbReference>
<evidence type="ECO:0000256" key="1">
    <source>
        <dbReference type="ARBA" id="ARBA00005417"/>
    </source>
</evidence>
<evidence type="ECO:0000313" key="6">
    <source>
        <dbReference type="EMBL" id="PLW75292.1"/>
    </source>
</evidence>
<comment type="caution">
    <text evidence="6">The sequence shown here is derived from an EMBL/GenBank/DDBJ whole genome shotgun (WGS) entry which is preliminary data.</text>
</comment>
<sequence>MSLSVKIKHNIESFDLDINFESSKHGLTALFGPSGSGKSLTINIIAGLITPKTGTIILNGQILFSSEKSINIATHKRRIGYVFQDFRLFPHLSVKKNLLFGAKRARISPTDDETNSLIKLLDIEHLLDRYPKHLSGGEKQRIAIGRALLSEPQLLLLDEPFAALDHHRKEDILKLIETIRVKFQIPILLISHSISDVLRLSNQVHLLSSGRIVPADIQTNLVSLPDSANGTLKTLSRINGVIEEIDVKNQLIRIGFNEGRLWKNLITRYSVGENVVVKIDPDDVILSLHQLSHLTTLNQLKAKITKVSFVPINHVYISLLVGCTTIHCRVGSDLYMSLGLCVGDEVYTIVTRFSIDRVVI</sequence>